<dbReference type="SUPFAM" id="SSF54593">
    <property type="entry name" value="Glyoxalase/Bleomycin resistance protein/Dihydroxybiphenyl dioxygenase"/>
    <property type="match status" value="1"/>
</dbReference>
<evidence type="ECO:0000259" key="1">
    <source>
        <dbReference type="PROSITE" id="PS51819"/>
    </source>
</evidence>
<proteinExistence type="predicted"/>
<accession>A0A7V3E8U3</accession>
<dbReference type="Gene3D" id="3.10.180.10">
    <property type="entry name" value="2,3-Dihydroxybiphenyl 1,2-Dioxygenase, domain 1"/>
    <property type="match status" value="1"/>
</dbReference>
<organism evidence="2">
    <name type="scientific">Ignavibacterium album</name>
    <dbReference type="NCBI Taxonomy" id="591197"/>
    <lineage>
        <taxon>Bacteria</taxon>
        <taxon>Pseudomonadati</taxon>
        <taxon>Ignavibacteriota</taxon>
        <taxon>Ignavibacteria</taxon>
        <taxon>Ignavibacteriales</taxon>
        <taxon>Ignavibacteriaceae</taxon>
        <taxon>Ignavibacterium</taxon>
    </lineage>
</organism>
<sequence>MTNKKILRGIDTVIIRVSDINISKKWYEDKLGLTPVWDDAGMKLVVMDTDSPTSITLWQTDKEIKNNKDTASYPIFRITNADESRNELIKRGVSVTEIIEDTVVRYFQIFDPDGNVLEACQVHE</sequence>
<protein>
    <submittedName>
        <fullName evidence="2">VOC family protein</fullName>
    </submittedName>
</protein>
<dbReference type="Pfam" id="PF00903">
    <property type="entry name" value="Glyoxalase"/>
    <property type="match status" value="1"/>
</dbReference>
<dbReference type="CDD" id="cd06587">
    <property type="entry name" value="VOC"/>
    <property type="match status" value="1"/>
</dbReference>
<dbReference type="AlphaFoldDB" id="A0A7V3E8U3"/>
<dbReference type="PROSITE" id="PS51819">
    <property type="entry name" value="VOC"/>
    <property type="match status" value="1"/>
</dbReference>
<gene>
    <name evidence="2" type="ORF">ENS31_14685</name>
</gene>
<dbReference type="EMBL" id="DSUJ01000011">
    <property type="protein sequence ID" value="HFI92763.1"/>
    <property type="molecule type" value="Genomic_DNA"/>
</dbReference>
<dbReference type="InterPro" id="IPR037523">
    <property type="entry name" value="VOC_core"/>
</dbReference>
<dbReference type="InterPro" id="IPR029068">
    <property type="entry name" value="Glyas_Bleomycin-R_OHBP_Dase"/>
</dbReference>
<reference evidence="2" key="1">
    <citation type="journal article" date="2020" name="mSystems">
        <title>Genome- and Community-Level Interaction Insights into Carbon Utilization and Element Cycling Functions of Hydrothermarchaeota in Hydrothermal Sediment.</title>
        <authorList>
            <person name="Zhou Z."/>
            <person name="Liu Y."/>
            <person name="Xu W."/>
            <person name="Pan J."/>
            <person name="Luo Z.H."/>
            <person name="Li M."/>
        </authorList>
    </citation>
    <scope>NUCLEOTIDE SEQUENCE [LARGE SCALE GENOMIC DNA]</scope>
    <source>
        <strain evidence="2">SpSt-479</strain>
    </source>
</reference>
<feature type="domain" description="VOC" evidence="1">
    <location>
        <begin position="9"/>
        <end position="122"/>
    </location>
</feature>
<dbReference type="InterPro" id="IPR004360">
    <property type="entry name" value="Glyas_Fos-R_dOase_dom"/>
</dbReference>
<name>A0A7V3E8U3_9BACT</name>
<comment type="caution">
    <text evidence="2">The sequence shown here is derived from an EMBL/GenBank/DDBJ whole genome shotgun (WGS) entry which is preliminary data.</text>
</comment>
<evidence type="ECO:0000313" key="2">
    <source>
        <dbReference type="EMBL" id="HFI92763.1"/>
    </source>
</evidence>